<dbReference type="Proteomes" id="UP001253439">
    <property type="component" value="Unassembled WGS sequence"/>
</dbReference>
<dbReference type="AlphaFoldDB" id="A0AAE4F048"/>
<feature type="transmembrane region" description="Helical" evidence="1">
    <location>
        <begin position="141"/>
        <end position="159"/>
    </location>
</feature>
<evidence type="ECO:0000313" key="2">
    <source>
        <dbReference type="EMBL" id="MDS0223346.1"/>
    </source>
</evidence>
<dbReference type="InterPro" id="IPR055946">
    <property type="entry name" value="DUF7524"/>
</dbReference>
<keyword evidence="3" id="KW-1185">Reference proteome</keyword>
<accession>A0AAE4F048</accession>
<keyword evidence="1" id="KW-0812">Transmembrane</keyword>
<dbReference type="Pfam" id="PF24368">
    <property type="entry name" value="DUF7524"/>
    <property type="match status" value="1"/>
</dbReference>
<organism evidence="2 3">
    <name type="scientific">Haloarcula terrestris</name>
    <dbReference type="NCBI Taxonomy" id="2950533"/>
    <lineage>
        <taxon>Archaea</taxon>
        <taxon>Methanobacteriati</taxon>
        <taxon>Methanobacteriota</taxon>
        <taxon>Stenosarchaea group</taxon>
        <taxon>Halobacteria</taxon>
        <taxon>Halobacteriales</taxon>
        <taxon>Haloarculaceae</taxon>
        <taxon>Haloarcula</taxon>
    </lineage>
</organism>
<proteinExistence type="predicted"/>
<gene>
    <name evidence="2" type="ORF">NDI54_18545</name>
</gene>
<name>A0AAE4F048_9EURY</name>
<keyword evidence="1" id="KW-1133">Transmembrane helix</keyword>
<feature type="transmembrane region" description="Helical" evidence="1">
    <location>
        <begin position="165"/>
        <end position="185"/>
    </location>
</feature>
<comment type="caution">
    <text evidence="2">The sequence shown here is derived from an EMBL/GenBank/DDBJ whole genome shotgun (WGS) entry which is preliminary data.</text>
</comment>
<evidence type="ECO:0000256" key="1">
    <source>
        <dbReference type="SAM" id="Phobius"/>
    </source>
</evidence>
<sequence length="188" mass="19897">MPDSLPVHLNRTDIHSLEVPTEFDATGSFDVQLHNHGEALHVHLHLDDSLSSIASLEATNHYVQAETERPVRVAIDGDGPVRGKLKVVTAHGAETRYVDVFIPEGGTENEPVIVDDDLAKPQPKPATKSEPSLETLSTGPILAAGGFTVLIAGLITLVLTQNLLLTVGAVLVVTVLLGLLSVAVVRSS</sequence>
<dbReference type="RefSeq" id="WP_310897909.1">
    <property type="nucleotide sequence ID" value="NZ_JAMQOM010000012.1"/>
</dbReference>
<protein>
    <submittedName>
        <fullName evidence="2">Uncharacterized protein</fullName>
    </submittedName>
</protein>
<dbReference type="EMBL" id="JAMQOM010000012">
    <property type="protein sequence ID" value="MDS0223346.1"/>
    <property type="molecule type" value="Genomic_DNA"/>
</dbReference>
<evidence type="ECO:0000313" key="3">
    <source>
        <dbReference type="Proteomes" id="UP001253439"/>
    </source>
</evidence>
<reference evidence="2 3" key="1">
    <citation type="submission" date="2022-06" db="EMBL/GenBank/DDBJ databases">
        <title>Haloarcula sp. a new haloarchaeum isolate from saline soil.</title>
        <authorList>
            <person name="Strakova D."/>
            <person name="Galisteo C."/>
            <person name="Sanchez-Porro C."/>
            <person name="Ventosa A."/>
        </authorList>
    </citation>
    <scope>NUCLEOTIDE SEQUENCE [LARGE SCALE GENOMIC DNA]</scope>
    <source>
        <strain evidence="2 3">S1AR25-5A</strain>
    </source>
</reference>
<keyword evidence="1" id="KW-0472">Membrane</keyword>